<comment type="subcellular location">
    <subcellularLocation>
        <location evidence="2">Endoplasmic reticulum lumen</location>
    </subcellularLocation>
</comment>
<dbReference type="PROSITE" id="PS51352">
    <property type="entry name" value="THIOREDOXIN_2"/>
    <property type="match status" value="1"/>
</dbReference>
<keyword evidence="7" id="KW-0676">Redox-active center</keyword>
<dbReference type="PANTHER" id="PTHR18929:SF132">
    <property type="entry name" value="PROTEIN DISULFIDE-ISOMERASE A3"/>
    <property type="match status" value="1"/>
</dbReference>
<dbReference type="GO" id="GO:0034976">
    <property type="term" value="P:response to endoplasmic reticulum stress"/>
    <property type="evidence" value="ECO:0007669"/>
    <property type="project" value="TreeGrafter"/>
</dbReference>
<keyword evidence="10" id="KW-1185">Reference proteome</keyword>
<evidence type="ECO:0000256" key="3">
    <source>
        <dbReference type="ARBA" id="ARBA00006347"/>
    </source>
</evidence>
<dbReference type="CDD" id="cd02995">
    <property type="entry name" value="PDI_a_PDI_a'_C"/>
    <property type="match status" value="1"/>
</dbReference>
<organism evidence="11">
    <name type="scientific">Gongylonema pulchrum</name>
    <dbReference type="NCBI Taxonomy" id="637853"/>
    <lineage>
        <taxon>Eukaryota</taxon>
        <taxon>Metazoa</taxon>
        <taxon>Ecdysozoa</taxon>
        <taxon>Nematoda</taxon>
        <taxon>Chromadorea</taxon>
        <taxon>Rhabditida</taxon>
        <taxon>Spirurina</taxon>
        <taxon>Spiruromorpha</taxon>
        <taxon>Spiruroidea</taxon>
        <taxon>Gongylonematidae</taxon>
        <taxon>Gongylonema</taxon>
    </lineage>
</organism>
<keyword evidence="5" id="KW-0256">Endoplasmic reticulum</keyword>
<evidence type="ECO:0000256" key="5">
    <source>
        <dbReference type="ARBA" id="ARBA00022824"/>
    </source>
</evidence>
<dbReference type="EMBL" id="UYRT01078190">
    <property type="protein sequence ID" value="VDN17991.1"/>
    <property type="molecule type" value="Genomic_DNA"/>
</dbReference>
<evidence type="ECO:0000256" key="4">
    <source>
        <dbReference type="ARBA" id="ARBA00012723"/>
    </source>
</evidence>
<evidence type="ECO:0000313" key="9">
    <source>
        <dbReference type="EMBL" id="VDN17991.1"/>
    </source>
</evidence>
<dbReference type="WBParaSite" id="GPUH_0001086001-mRNA-1">
    <property type="protein sequence ID" value="GPUH_0001086001-mRNA-1"/>
    <property type="gene ID" value="GPUH_0001086001"/>
</dbReference>
<keyword evidence="6" id="KW-0413">Isomerase</keyword>
<reference evidence="9 10" key="2">
    <citation type="submission" date="2018-11" db="EMBL/GenBank/DDBJ databases">
        <authorList>
            <consortium name="Pathogen Informatics"/>
        </authorList>
    </citation>
    <scope>NUCLEOTIDE SEQUENCE [LARGE SCALE GENOMIC DNA]</scope>
</reference>
<evidence type="ECO:0000259" key="8">
    <source>
        <dbReference type="PROSITE" id="PS51352"/>
    </source>
</evidence>
<dbReference type="PANTHER" id="PTHR18929">
    <property type="entry name" value="PROTEIN DISULFIDE ISOMERASE"/>
    <property type="match status" value="1"/>
</dbReference>
<gene>
    <name evidence="9" type="ORF">GPUH_LOCUS10847</name>
</gene>
<evidence type="ECO:0000313" key="10">
    <source>
        <dbReference type="Proteomes" id="UP000271098"/>
    </source>
</evidence>
<dbReference type="SUPFAM" id="SSF52833">
    <property type="entry name" value="Thioredoxin-like"/>
    <property type="match status" value="1"/>
</dbReference>
<evidence type="ECO:0000256" key="2">
    <source>
        <dbReference type="ARBA" id="ARBA00004319"/>
    </source>
</evidence>
<dbReference type="GO" id="GO:0005788">
    <property type="term" value="C:endoplasmic reticulum lumen"/>
    <property type="evidence" value="ECO:0007669"/>
    <property type="project" value="UniProtKB-SubCell"/>
</dbReference>
<dbReference type="Gene3D" id="3.40.30.10">
    <property type="entry name" value="Glutaredoxin"/>
    <property type="match status" value="2"/>
</dbReference>
<dbReference type="GO" id="GO:0003756">
    <property type="term" value="F:protein disulfide isomerase activity"/>
    <property type="evidence" value="ECO:0007669"/>
    <property type="project" value="UniProtKB-EC"/>
</dbReference>
<evidence type="ECO:0000313" key="11">
    <source>
        <dbReference type="WBParaSite" id="GPUH_0001086001-mRNA-1"/>
    </source>
</evidence>
<dbReference type="InterPro" id="IPR013766">
    <property type="entry name" value="Thioredoxin_domain"/>
</dbReference>
<comment type="similarity">
    <text evidence="3">Belongs to the protein disulfide isomerase family.</text>
</comment>
<protein>
    <recommendedName>
        <fullName evidence="4">protein disulfide-isomerase</fullName>
        <ecNumber evidence="4">5.3.4.1</ecNumber>
    </recommendedName>
</protein>
<evidence type="ECO:0000256" key="7">
    <source>
        <dbReference type="ARBA" id="ARBA00023284"/>
    </source>
</evidence>
<dbReference type="GO" id="GO:0006457">
    <property type="term" value="P:protein folding"/>
    <property type="evidence" value="ECO:0007669"/>
    <property type="project" value="TreeGrafter"/>
</dbReference>
<dbReference type="OrthoDB" id="427280at2759"/>
<dbReference type="Pfam" id="PF00085">
    <property type="entry name" value="Thioredoxin"/>
    <property type="match status" value="1"/>
</dbReference>
<evidence type="ECO:0000256" key="6">
    <source>
        <dbReference type="ARBA" id="ARBA00023235"/>
    </source>
</evidence>
<dbReference type="Proteomes" id="UP000271098">
    <property type="component" value="Unassembled WGS sequence"/>
</dbReference>
<reference evidence="11" key="1">
    <citation type="submission" date="2016-06" db="UniProtKB">
        <authorList>
            <consortium name="WormBaseParasite"/>
        </authorList>
    </citation>
    <scope>IDENTIFICATION</scope>
</reference>
<accession>A0A183DQ56</accession>
<name>A0A183DQ56_9BILA</name>
<proteinExistence type="inferred from homology"/>
<sequence length="140" mass="15697">MQDFGLEDRPSDKPVVAARSKKGKFNMKEEFSGYTFSVENLKKFVEDIIADKLEPYLKSEDPPEKQGDVRVVVAKTFNEEVIDVQKDVLIEFYAPWCGHCKALAPKYDELGKKLADEPNVVIAKMDATANDAPPPFTVEG</sequence>
<evidence type="ECO:0000256" key="1">
    <source>
        <dbReference type="ARBA" id="ARBA00001182"/>
    </source>
</evidence>
<dbReference type="PROSITE" id="PS00194">
    <property type="entry name" value="THIOREDOXIN_1"/>
    <property type="match status" value="1"/>
</dbReference>
<feature type="domain" description="Thioredoxin" evidence="8">
    <location>
        <begin position="48"/>
        <end position="140"/>
    </location>
</feature>
<dbReference type="EC" id="5.3.4.1" evidence="4"/>
<comment type="catalytic activity">
    <reaction evidence="1">
        <text>Catalyzes the rearrangement of -S-S- bonds in proteins.</text>
        <dbReference type="EC" id="5.3.4.1"/>
    </reaction>
</comment>
<dbReference type="InterPro" id="IPR036249">
    <property type="entry name" value="Thioredoxin-like_sf"/>
</dbReference>
<dbReference type="AlphaFoldDB" id="A0A183DQ56"/>
<dbReference type="InterPro" id="IPR017937">
    <property type="entry name" value="Thioredoxin_CS"/>
</dbReference>